<dbReference type="AlphaFoldDB" id="A0A964WTU8"/>
<dbReference type="InterPro" id="IPR016064">
    <property type="entry name" value="NAD/diacylglycerol_kinase_sf"/>
</dbReference>
<dbReference type="GO" id="GO:0005524">
    <property type="term" value="F:ATP binding"/>
    <property type="evidence" value="ECO:0007669"/>
    <property type="project" value="UniProtKB-KW"/>
</dbReference>
<evidence type="ECO:0000313" key="7">
    <source>
        <dbReference type="EMBL" id="MYZ48185.1"/>
    </source>
</evidence>
<feature type="domain" description="DAGKc" evidence="6">
    <location>
        <begin position="9"/>
        <end position="135"/>
    </location>
</feature>
<dbReference type="Proteomes" id="UP000773614">
    <property type="component" value="Unassembled WGS sequence"/>
</dbReference>
<dbReference type="SUPFAM" id="SSF111331">
    <property type="entry name" value="NAD kinase/diacylglycerol kinase-like"/>
    <property type="match status" value="1"/>
</dbReference>
<dbReference type="OrthoDB" id="9815110at2"/>
<dbReference type="RefSeq" id="WP_161140536.1">
    <property type="nucleotide sequence ID" value="NZ_SPKJ01000030.1"/>
</dbReference>
<accession>A0A964WTU8</accession>
<evidence type="ECO:0000256" key="4">
    <source>
        <dbReference type="ARBA" id="ARBA00022840"/>
    </source>
</evidence>
<dbReference type="Pfam" id="PF00781">
    <property type="entry name" value="DAGK_cat"/>
    <property type="match status" value="1"/>
</dbReference>
<keyword evidence="2" id="KW-0547">Nucleotide-binding</keyword>
<dbReference type="PANTHER" id="PTHR12358">
    <property type="entry name" value="SPHINGOSINE KINASE"/>
    <property type="match status" value="1"/>
</dbReference>
<protein>
    <submittedName>
        <fullName evidence="7">Diacylglycerol kinase</fullName>
    </submittedName>
</protein>
<evidence type="ECO:0000259" key="6">
    <source>
        <dbReference type="PROSITE" id="PS50146"/>
    </source>
</evidence>
<dbReference type="PANTHER" id="PTHR12358:SF106">
    <property type="entry name" value="LIPID KINASE YEGS"/>
    <property type="match status" value="1"/>
</dbReference>
<dbReference type="Pfam" id="PF19279">
    <property type="entry name" value="YegS_C"/>
    <property type="match status" value="1"/>
</dbReference>
<evidence type="ECO:0000256" key="3">
    <source>
        <dbReference type="ARBA" id="ARBA00022777"/>
    </source>
</evidence>
<evidence type="ECO:0000256" key="5">
    <source>
        <dbReference type="SAM" id="MobiDB-lite"/>
    </source>
</evidence>
<dbReference type="InterPro" id="IPR017438">
    <property type="entry name" value="ATP-NAD_kinase_N"/>
</dbReference>
<dbReference type="SMART" id="SM00046">
    <property type="entry name" value="DAGKc"/>
    <property type="match status" value="1"/>
</dbReference>
<dbReference type="GO" id="GO:0005886">
    <property type="term" value="C:plasma membrane"/>
    <property type="evidence" value="ECO:0007669"/>
    <property type="project" value="TreeGrafter"/>
</dbReference>
<feature type="region of interest" description="Disordered" evidence="5">
    <location>
        <begin position="302"/>
        <end position="326"/>
    </location>
</feature>
<keyword evidence="8" id="KW-1185">Reference proteome</keyword>
<evidence type="ECO:0000256" key="2">
    <source>
        <dbReference type="ARBA" id="ARBA00022741"/>
    </source>
</evidence>
<gene>
    <name evidence="7" type="ORF">E4O86_10730</name>
</gene>
<keyword evidence="4" id="KW-0067">ATP-binding</keyword>
<dbReference type="Gene3D" id="3.40.50.10330">
    <property type="entry name" value="Probable inorganic polyphosphate/atp-NAD kinase, domain 1"/>
    <property type="match status" value="1"/>
</dbReference>
<proteinExistence type="predicted"/>
<dbReference type="InterPro" id="IPR045540">
    <property type="entry name" value="YegS/DAGK_C"/>
</dbReference>
<evidence type="ECO:0000313" key="8">
    <source>
        <dbReference type="Proteomes" id="UP000773614"/>
    </source>
</evidence>
<reference evidence="7" key="1">
    <citation type="submission" date="2019-03" db="EMBL/GenBank/DDBJ databases">
        <title>Afifella sp. nov., isolated from activated sludge.</title>
        <authorList>
            <person name="Li Q."/>
            <person name="Liu Y."/>
        </authorList>
    </citation>
    <scope>NUCLEOTIDE SEQUENCE</scope>
    <source>
        <strain evidence="7">L72</strain>
    </source>
</reference>
<keyword evidence="3 7" id="KW-0418">Kinase</keyword>
<dbReference type="GO" id="GO:0004143">
    <property type="term" value="F:ATP-dependent diacylglycerol kinase activity"/>
    <property type="evidence" value="ECO:0007669"/>
    <property type="project" value="TreeGrafter"/>
</dbReference>
<dbReference type="InterPro" id="IPR001206">
    <property type="entry name" value="Diacylglycerol_kinase_cat_dom"/>
</dbReference>
<keyword evidence="1" id="KW-0808">Transferase</keyword>
<dbReference type="PROSITE" id="PS50146">
    <property type="entry name" value="DAGK"/>
    <property type="match status" value="1"/>
</dbReference>
<organism evidence="7 8">
    <name type="scientific">Propylenella binzhouense</name>
    <dbReference type="NCBI Taxonomy" id="2555902"/>
    <lineage>
        <taxon>Bacteria</taxon>
        <taxon>Pseudomonadati</taxon>
        <taxon>Pseudomonadota</taxon>
        <taxon>Alphaproteobacteria</taxon>
        <taxon>Hyphomicrobiales</taxon>
        <taxon>Propylenellaceae</taxon>
        <taxon>Propylenella</taxon>
    </lineage>
</organism>
<name>A0A964WTU8_9HYPH</name>
<evidence type="ECO:0000256" key="1">
    <source>
        <dbReference type="ARBA" id="ARBA00022679"/>
    </source>
</evidence>
<comment type="caution">
    <text evidence="7">The sequence shown here is derived from an EMBL/GenBank/DDBJ whole genome shotgun (WGS) entry which is preliminary data.</text>
</comment>
<sequence>MRISSFPGMDVRSVALVVNEKAGATAGISRRDLAALFREAGFAPRIMEGADAAECLAAARSAGADAIAVLGGDGTVSHAAQALAGTGIPLAILPGGTANLLARDIGMPLDLASAVAALAAAVPLAIDLGEVNGRIFVSKCTIGLAATFSEIRRRLKARIGARSWAGLAAAFLLLFRRAPRLRVRVNVDGACEEVRVRFLAVLNNEYDEGLGRMFRRSRLDGGHLTLYTVRHIGPLGFLRLAARMAVGHWKKSRYLRYRRAEKVEIESRRPLLHVTIDGDLCRLAPPLRFSVRKRSLVLMVPQGRSRRQPGARTAKAAGTKERAAASGSDWRKSAGFLPVPCTIDRSIFWSYRMTVLLPYGPDLNRSDPERPARWRGASSRTGP</sequence>
<dbReference type="EMBL" id="SPKJ01000030">
    <property type="protein sequence ID" value="MYZ48185.1"/>
    <property type="molecule type" value="Genomic_DNA"/>
</dbReference>
<dbReference type="InterPro" id="IPR050187">
    <property type="entry name" value="Lipid_Phosphate_FormReg"/>
</dbReference>
<dbReference type="Gene3D" id="2.60.200.40">
    <property type="match status" value="1"/>
</dbReference>